<dbReference type="OMA" id="VIMADIK"/>
<dbReference type="OrthoDB" id="3356264at2759"/>
<feature type="compositionally biased region" description="Low complexity" evidence="1">
    <location>
        <begin position="74"/>
        <end position="98"/>
    </location>
</feature>
<organism evidence="2 3">
    <name type="scientific">Mycosarcoma maydis</name>
    <name type="common">Corn smut fungus</name>
    <name type="synonym">Ustilago maydis</name>
    <dbReference type="NCBI Taxonomy" id="5270"/>
    <lineage>
        <taxon>Eukaryota</taxon>
        <taxon>Fungi</taxon>
        <taxon>Dikarya</taxon>
        <taxon>Basidiomycota</taxon>
        <taxon>Ustilaginomycotina</taxon>
        <taxon>Ustilaginomycetes</taxon>
        <taxon>Ustilaginales</taxon>
        <taxon>Ustilaginaceae</taxon>
        <taxon>Mycosarcoma</taxon>
    </lineage>
</organism>
<feature type="compositionally biased region" description="Low complexity" evidence="1">
    <location>
        <begin position="111"/>
        <end position="120"/>
    </location>
</feature>
<dbReference type="RefSeq" id="XP_011387785.1">
    <property type="nucleotide sequence ID" value="XM_011389483.1"/>
</dbReference>
<proteinExistence type="predicted"/>
<evidence type="ECO:0000256" key="1">
    <source>
        <dbReference type="SAM" id="MobiDB-lite"/>
    </source>
</evidence>
<dbReference type="EMBL" id="CM003142">
    <property type="protein sequence ID" value="KIS70686.1"/>
    <property type="molecule type" value="Genomic_DNA"/>
</dbReference>
<name>A0A0D1E4T0_MYCMD</name>
<gene>
    <name evidence="2" type="ORF">UMAG_01844</name>
</gene>
<dbReference type="AlphaFoldDB" id="A0A0D1E4T0"/>
<dbReference type="InParanoid" id="A0A0D1E4T0"/>
<evidence type="ECO:0008006" key="4">
    <source>
        <dbReference type="Google" id="ProtNLM"/>
    </source>
</evidence>
<keyword evidence="3" id="KW-1185">Reference proteome</keyword>
<evidence type="ECO:0000313" key="3">
    <source>
        <dbReference type="Proteomes" id="UP000000561"/>
    </source>
</evidence>
<protein>
    <recommendedName>
        <fullName evidence="4">Transglycosylase SLT domain-containing protein</fullName>
    </recommendedName>
</protein>
<dbReference type="VEuPathDB" id="FungiDB:UMAG_01844"/>
<evidence type="ECO:0000313" key="2">
    <source>
        <dbReference type="EMBL" id="KIS70686.1"/>
    </source>
</evidence>
<dbReference type="KEGG" id="uma:UMAG_01844"/>
<feature type="region of interest" description="Disordered" evidence="1">
    <location>
        <begin position="74"/>
        <end position="120"/>
    </location>
</feature>
<accession>A0A0D1E4T0</accession>
<dbReference type="Gene3D" id="1.10.530.10">
    <property type="match status" value="1"/>
</dbReference>
<dbReference type="GeneID" id="23562731"/>
<sequence length="557" mass="59663">MSRICARNVALLCFILATMLNVFGRIAVHAAVLPRIVTLKVAPMQDDVLTVPTPLPFVATYTLFFNSNGATKAPPTLSSTHTSSKSSFSTSSLAPPRSTSKTAPYSKKNPSSTRSSASHASTFVNAKKMASASSTSSSSQHSTVFPTVAPATPTSLAKQRPSVDAEVLPHNFVNKIETLVETYQGMTGRKARQLALILSNQTDIIANASRTDVILSDLAEAYPSTNATVEKSSAKQSPATLLSNTNTSASASAGISPLAQQYIVQSGRSSLVLYSNTPDYGPNEVRHDLHVIRAWAGDLDQLSTPCLLDETVAAILSASARYYPELSTRDAARVIMADIKAESDFDPDNVSGGRLDSGSSWGLMQVSPFASGELKLFQEHAAVQSNTYSWSHQCNVSTTPVTNGAGPLLDWETGKALDVNNLNNQDLFRPWVNIHVATWIQSNLARTSSQDPYSWQEIYSKSNRARNSSGKLTTPSWLAVDTALIGSGLPRSYLTALGSWVAGPAVDGYGSYTQPGDNVSKPYFNNIVQGLSVLFNSTVTTSWLSSLTLHAGLIDYH</sequence>
<reference evidence="2 3" key="1">
    <citation type="journal article" date="2006" name="Nature">
        <title>Insights from the genome of the biotrophic fungal plant pathogen Ustilago maydis.</title>
        <authorList>
            <person name="Kamper J."/>
            <person name="Kahmann R."/>
            <person name="Bolker M."/>
            <person name="Ma L.J."/>
            <person name="Brefort T."/>
            <person name="Saville B.J."/>
            <person name="Banuett F."/>
            <person name="Kronstad J.W."/>
            <person name="Gold S.E."/>
            <person name="Muller O."/>
            <person name="Perlin M.H."/>
            <person name="Wosten H.A."/>
            <person name="de Vries R."/>
            <person name="Ruiz-Herrera J."/>
            <person name="Reynaga-Pena C.G."/>
            <person name="Snetselaar K."/>
            <person name="McCann M."/>
            <person name="Perez-Martin J."/>
            <person name="Feldbrugge M."/>
            <person name="Basse C.W."/>
            <person name="Steinberg G."/>
            <person name="Ibeas J.I."/>
            <person name="Holloman W."/>
            <person name="Guzman P."/>
            <person name="Farman M."/>
            <person name="Stajich J.E."/>
            <person name="Sentandreu R."/>
            <person name="Gonzalez-Prieto J.M."/>
            <person name="Kennell J.C."/>
            <person name="Molina L."/>
            <person name="Schirawski J."/>
            <person name="Mendoza-Mendoza A."/>
            <person name="Greilinger D."/>
            <person name="Munch K."/>
            <person name="Rossel N."/>
            <person name="Scherer M."/>
            <person name="Vranes M."/>
            <person name="Ladendorf O."/>
            <person name="Vincon V."/>
            <person name="Fuchs U."/>
            <person name="Sandrock B."/>
            <person name="Meng S."/>
            <person name="Ho E.C."/>
            <person name="Cahill M.J."/>
            <person name="Boyce K.J."/>
            <person name="Klose J."/>
            <person name="Klosterman S.J."/>
            <person name="Deelstra H.J."/>
            <person name="Ortiz-Castellanos L."/>
            <person name="Li W."/>
            <person name="Sanchez-Alonso P."/>
            <person name="Schreier P.H."/>
            <person name="Hauser-Hahn I."/>
            <person name="Vaupel M."/>
            <person name="Koopmann E."/>
            <person name="Friedrich G."/>
            <person name="Voss H."/>
            <person name="Schluter T."/>
            <person name="Margolis J."/>
            <person name="Platt D."/>
            <person name="Swimmer C."/>
            <person name="Gnirke A."/>
            <person name="Chen F."/>
            <person name="Vysotskaia V."/>
            <person name="Mannhaupt G."/>
            <person name="Guldener U."/>
            <person name="Munsterkotter M."/>
            <person name="Haase D."/>
            <person name="Oesterheld M."/>
            <person name="Mewes H.W."/>
            <person name="Mauceli E.W."/>
            <person name="DeCaprio D."/>
            <person name="Wade C.M."/>
            <person name="Butler J."/>
            <person name="Young S."/>
            <person name="Jaffe D.B."/>
            <person name="Calvo S."/>
            <person name="Nusbaum C."/>
            <person name="Galagan J."/>
            <person name="Birren B.W."/>
        </authorList>
    </citation>
    <scope>NUCLEOTIDE SEQUENCE [LARGE SCALE GENOMIC DNA]</scope>
    <source>
        <strain evidence="3">DSM 14603 / FGSC 9021 / UM521</strain>
    </source>
</reference>
<dbReference type="Proteomes" id="UP000000561">
    <property type="component" value="Chromosome 3"/>
</dbReference>
<dbReference type="eggNOG" id="ENOG502RDAH">
    <property type="taxonomic scope" value="Eukaryota"/>
</dbReference>